<dbReference type="RefSeq" id="WP_272748287.1">
    <property type="nucleotide sequence ID" value="NZ_JAQQKX010000008.1"/>
</dbReference>
<dbReference type="EMBL" id="JAQQKX010000008">
    <property type="protein sequence ID" value="MDC7683826.1"/>
    <property type="molecule type" value="Genomic_DNA"/>
</dbReference>
<feature type="signal peptide" evidence="1">
    <location>
        <begin position="1"/>
        <end position="22"/>
    </location>
</feature>
<comment type="caution">
    <text evidence="2">The sequence shown here is derived from an EMBL/GenBank/DDBJ whole genome shotgun (WGS) entry which is preliminary data.</text>
</comment>
<reference evidence="2 3" key="1">
    <citation type="submission" date="2023-01" db="EMBL/GenBank/DDBJ databases">
        <title>Novel species of the genus Asticcacaulis isolated from rivers.</title>
        <authorList>
            <person name="Lu H."/>
        </authorList>
    </citation>
    <scope>NUCLEOTIDE SEQUENCE [LARGE SCALE GENOMIC DNA]</scope>
    <source>
        <strain evidence="2 3">BYS171W</strain>
    </source>
</reference>
<accession>A0ABT5HWL3</accession>
<keyword evidence="1" id="KW-0732">Signal</keyword>
<feature type="chain" id="PRO_5046193174" evidence="1">
    <location>
        <begin position="23"/>
        <end position="151"/>
    </location>
</feature>
<keyword evidence="3" id="KW-1185">Reference proteome</keyword>
<protein>
    <submittedName>
        <fullName evidence="2">Uncharacterized protein</fullName>
    </submittedName>
</protein>
<evidence type="ECO:0000313" key="2">
    <source>
        <dbReference type="EMBL" id="MDC7683826.1"/>
    </source>
</evidence>
<organism evidence="2 3">
    <name type="scientific">Asticcacaulis aquaticus</name>
    <dbReference type="NCBI Taxonomy" id="2984212"/>
    <lineage>
        <taxon>Bacteria</taxon>
        <taxon>Pseudomonadati</taxon>
        <taxon>Pseudomonadota</taxon>
        <taxon>Alphaproteobacteria</taxon>
        <taxon>Caulobacterales</taxon>
        <taxon>Caulobacteraceae</taxon>
        <taxon>Asticcacaulis</taxon>
    </lineage>
</organism>
<name>A0ABT5HWL3_9CAUL</name>
<gene>
    <name evidence="2" type="ORF">PQU92_11095</name>
</gene>
<evidence type="ECO:0000256" key="1">
    <source>
        <dbReference type="SAM" id="SignalP"/>
    </source>
</evidence>
<proteinExistence type="predicted"/>
<sequence>MRPFRFFAALSAFLSIALVAGAAGPFPEPVLSKDPVKIRQCQALSMALDSKDEELTRLYRETGEAGKRTGMSANDINIALREVDQLRMDASVMSFDLQLWYERPAGTVTGQFELNALPIPVLLAYAETCFTWPDGKRPPRAMAKGAPNLEP</sequence>
<dbReference type="Proteomes" id="UP001214854">
    <property type="component" value="Unassembled WGS sequence"/>
</dbReference>
<evidence type="ECO:0000313" key="3">
    <source>
        <dbReference type="Proteomes" id="UP001214854"/>
    </source>
</evidence>